<reference evidence="4 5" key="1">
    <citation type="journal article" date="2019" name="Environ. Microbiol.">
        <title>At the nexus of three kingdoms: the genome of the mycorrhizal fungus Gigaspora margarita provides insights into plant, endobacterial and fungal interactions.</title>
        <authorList>
            <person name="Venice F."/>
            <person name="Ghignone S."/>
            <person name="Salvioli di Fossalunga A."/>
            <person name="Amselem J."/>
            <person name="Novero M."/>
            <person name="Xianan X."/>
            <person name="Sedzielewska Toro K."/>
            <person name="Morin E."/>
            <person name="Lipzen A."/>
            <person name="Grigoriev I.V."/>
            <person name="Henrissat B."/>
            <person name="Martin F.M."/>
            <person name="Bonfante P."/>
        </authorList>
    </citation>
    <scope>NUCLEOTIDE SEQUENCE [LARGE SCALE GENOMIC DNA]</scope>
    <source>
        <strain evidence="4 5">BEG34</strain>
    </source>
</reference>
<organism evidence="4 5">
    <name type="scientific">Gigaspora margarita</name>
    <dbReference type="NCBI Taxonomy" id="4874"/>
    <lineage>
        <taxon>Eukaryota</taxon>
        <taxon>Fungi</taxon>
        <taxon>Fungi incertae sedis</taxon>
        <taxon>Mucoromycota</taxon>
        <taxon>Glomeromycotina</taxon>
        <taxon>Glomeromycetes</taxon>
        <taxon>Diversisporales</taxon>
        <taxon>Gigasporaceae</taxon>
        <taxon>Gigaspora</taxon>
    </lineage>
</organism>
<dbReference type="SUPFAM" id="SSF117281">
    <property type="entry name" value="Kelch motif"/>
    <property type="match status" value="1"/>
</dbReference>
<evidence type="ECO:0000256" key="1">
    <source>
        <dbReference type="ARBA" id="ARBA00022441"/>
    </source>
</evidence>
<dbReference type="InterPro" id="IPR015915">
    <property type="entry name" value="Kelch-typ_b-propeller"/>
</dbReference>
<gene>
    <name evidence="3" type="ORF">F8M41_025194</name>
    <name evidence="4" type="ORF">F8M41_025205</name>
</gene>
<proteinExistence type="predicted"/>
<evidence type="ECO:0000256" key="2">
    <source>
        <dbReference type="ARBA" id="ARBA00022737"/>
    </source>
</evidence>
<accession>A0A8H4B058</accession>
<dbReference type="EMBL" id="WTPW01000090">
    <property type="protein sequence ID" value="KAF0549470.1"/>
    <property type="molecule type" value="Genomic_DNA"/>
</dbReference>
<keyword evidence="5" id="KW-1185">Reference proteome</keyword>
<dbReference type="AlphaFoldDB" id="A0A8H4B058"/>
<name>A0A8H4B058_GIGMA</name>
<dbReference type="PANTHER" id="PTHR46093">
    <property type="entry name" value="ACYL-COA-BINDING DOMAIN-CONTAINING PROTEIN 5"/>
    <property type="match status" value="1"/>
</dbReference>
<dbReference type="PANTHER" id="PTHR46093:SF3">
    <property type="entry name" value="ACYL-COA-BINDING DOMAIN-CONTAINING PROTEIN 4"/>
    <property type="match status" value="1"/>
</dbReference>
<keyword evidence="1" id="KW-0880">Kelch repeat</keyword>
<evidence type="ECO:0000313" key="4">
    <source>
        <dbReference type="EMBL" id="KAF0549470.1"/>
    </source>
</evidence>
<dbReference type="Gene3D" id="2.120.10.80">
    <property type="entry name" value="Kelch-type beta propeller"/>
    <property type="match status" value="2"/>
</dbReference>
<protein>
    <submittedName>
        <fullName evidence="4">Galactose oxidase</fullName>
    </submittedName>
</protein>
<dbReference type="Proteomes" id="UP000439903">
    <property type="component" value="Unassembled WGS sequence"/>
</dbReference>
<dbReference type="EMBL" id="WTPW01000090">
    <property type="protein sequence ID" value="KAF0549459.1"/>
    <property type="molecule type" value="Genomic_DNA"/>
</dbReference>
<dbReference type="OrthoDB" id="10251809at2759"/>
<evidence type="ECO:0000313" key="3">
    <source>
        <dbReference type="EMBL" id="KAF0549459.1"/>
    </source>
</evidence>
<comment type="caution">
    <text evidence="4">The sequence shown here is derived from an EMBL/GenBank/DDBJ whole genome shotgun (WGS) entry which is preliminary data.</text>
</comment>
<sequence>MLEFSPSQHKYSIAMCSNHSRVFFIICQNVPRPRRQPTSTLVGTRLYFFGGSIDTIASNEVWYLDLSSSFNISTPPWHSDVAMPVRYNFGTSCLSPIDNSTVFLVGGRTWMVTSRVFSYTSSVYKFDSKVSQWTTPTINNFNSSFTSRSDIQAVIDNYGKIFIFGGSDYISSTITPIYNYYNDMNILDITTMTWSTQTQSQSVLIYYAYTATLISNGLIVYIGGCSGSNTNVSYTNMVQIQVIDTKVYTWSTKPASGSTIASREAHSAVLTQDGNIIVYGGSIFNNSGSIAYVFSDIAVLNTNSWVWSVPSVSGTSAPPLTEHSAALYKNYMILAFGSTSASILYTNNIYILDIQNYTWVTTFNKPTTTNPDNSSTDQANNNSSNLYIGIGIARNYCDAGYCTSKDDHIRETHISTIYTPGMPPPAKYELTPTYGVPVPGNNYHSS</sequence>
<keyword evidence="2" id="KW-0677">Repeat</keyword>
<evidence type="ECO:0000313" key="5">
    <source>
        <dbReference type="Proteomes" id="UP000439903"/>
    </source>
</evidence>
<dbReference type="Pfam" id="PF24681">
    <property type="entry name" value="Kelch_KLHDC2_KLHL20_DRC7"/>
    <property type="match status" value="1"/>
</dbReference>